<sequence>MRLSTLVGVAAALLPALVRSWVSTDALQDADPLQSGYLPNHPIDPAKLSSWSVQWQGQLLSAQGELVNAKPLVWTPPGGGNELVIVVSNLNIVRVFDGITGALIAQRTLDPPFSSVDAQCGDIAGNIGITATPVIDKNTNIMYFTSKGYKGGQTGPIDTLSGQYKLYAVTLPSLTDIPGWPYILQNKPANNDLSRYFVAGTLLQRSSITQLGNTLVLPFGGHCDNFNYTGYLMTVSKTTGVGITNMQAMQAAPGAPSPQSLDYTVQNGGKAGIWMSGMAPAVDEATNRVFVVTGNGKGGPGINKDATPNRGKNNPLSSLMQAVSSWGVDPSTGSLTQLDWFQPYDFDTMNGGDRDFGSSGVTLLDPYFSGGGVTRVAVAVHKVGQIFVLDANNLGGYRMGAGGTDGVLQKIDQFTNVASFFSGVASYPAEGGYIYLCPTGQPLFAYSFGLGPDGKPFFTLAGQSSQVFAAKGVPVVTSNNGQQGTGIVWMADVNTGLVAYKAVPVGGVLQPITLPVNTGRLMKNQRPVFGNAGDHHWRHDQSDFFVEQLYAVNIDSFVHNYHIELECYVEFEFDYLNFDRFADQHLIQSDFDIHAVYF</sequence>
<accession>A0AA38VLT3</accession>
<gene>
    <name evidence="2" type="ORF">NKR19_g3726</name>
</gene>
<comment type="caution">
    <text evidence="2">The sequence shown here is derived from an EMBL/GenBank/DDBJ whole genome shotgun (WGS) entry which is preliminary data.</text>
</comment>
<proteinExistence type="predicted"/>
<organism evidence="2 3">
    <name type="scientific">Coniochaeta hoffmannii</name>
    <dbReference type="NCBI Taxonomy" id="91930"/>
    <lineage>
        <taxon>Eukaryota</taxon>
        <taxon>Fungi</taxon>
        <taxon>Dikarya</taxon>
        <taxon>Ascomycota</taxon>
        <taxon>Pezizomycotina</taxon>
        <taxon>Sordariomycetes</taxon>
        <taxon>Sordariomycetidae</taxon>
        <taxon>Coniochaetales</taxon>
        <taxon>Coniochaetaceae</taxon>
        <taxon>Coniochaeta</taxon>
    </lineage>
</organism>
<evidence type="ECO:0000313" key="3">
    <source>
        <dbReference type="Proteomes" id="UP001174691"/>
    </source>
</evidence>
<protein>
    <submittedName>
        <fullName evidence="2">WSC-domain-containing protein</fullName>
    </submittedName>
</protein>
<keyword evidence="3" id="KW-1185">Reference proteome</keyword>
<evidence type="ECO:0000313" key="2">
    <source>
        <dbReference type="EMBL" id="KAJ9158021.1"/>
    </source>
</evidence>
<dbReference type="Proteomes" id="UP001174691">
    <property type="component" value="Unassembled WGS sequence"/>
</dbReference>
<keyword evidence="1" id="KW-0732">Signal</keyword>
<evidence type="ECO:0000256" key="1">
    <source>
        <dbReference type="SAM" id="SignalP"/>
    </source>
</evidence>
<feature type="chain" id="PRO_5041349314" evidence="1">
    <location>
        <begin position="21"/>
        <end position="598"/>
    </location>
</feature>
<name>A0AA38VLT3_9PEZI</name>
<feature type="signal peptide" evidence="1">
    <location>
        <begin position="1"/>
        <end position="20"/>
    </location>
</feature>
<reference evidence="2" key="1">
    <citation type="submission" date="2022-07" db="EMBL/GenBank/DDBJ databases">
        <title>Fungi with potential for degradation of polypropylene.</title>
        <authorList>
            <person name="Gostincar C."/>
        </authorList>
    </citation>
    <scope>NUCLEOTIDE SEQUENCE</scope>
    <source>
        <strain evidence="2">EXF-13287</strain>
    </source>
</reference>
<dbReference type="EMBL" id="JANBVN010000043">
    <property type="protein sequence ID" value="KAJ9158021.1"/>
    <property type="molecule type" value="Genomic_DNA"/>
</dbReference>
<dbReference type="AlphaFoldDB" id="A0AA38VLT3"/>